<gene>
    <name evidence="1" type="ORF">AOB46_16790</name>
</gene>
<evidence type="ECO:0000313" key="1">
    <source>
        <dbReference type="EMBL" id="KPE50096.1"/>
    </source>
</evidence>
<accession>A0A0N0ZVG8</accession>
<dbReference type="RefSeq" id="WP_062701462.1">
    <property type="nucleotide sequence ID" value="NZ_LJOD01000012.1"/>
</dbReference>
<evidence type="ECO:0000313" key="2">
    <source>
        <dbReference type="Proteomes" id="UP000037953"/>
    </source>
</evidence>
<dbReference type="Proteomes" id="UP000037953">
    <property type="component" value="Unassembled WGS sequence"/>
</dbReference>
<dbReference type="OrthoDB" id="1190548at2"/>
<organism evidence="1 2">
    <name type="scientific">Chryseobacterium indologenes</name>
    <name type="common">Flavobacterium indologenes</name>
    <dbReference type="NCBI Taxonomy" id="253"/>
    <lineage>
        <taxon>Bacteria</taxon>
        <taxon>Pseudomonadati</taxon>
        <taxon>Bacteroidota</taxon>
        <taxon>Flavobacteriia</taxon>
        <taxon>Flavobacteriales</taxon>
        <taxon>Weeksellaceae</taxon>
        <taxon>Chryseobacterium group</taxon>
        <taxon>Chryseobacterium</taxon>
    </lineage>
</organism>
<dbReference type="AlphaFoldDB" id="A0A0N0ZVG8"/>
<dbReference type="PATRIC" id="fig|253.9.peg.1293"/>
<dbReference type="EMBL" id="LJOD01000012">
    <property type="protein sequence ID" value="KPE50096.1"/>
    <property type="molecule type" value="Genomic_DNA"/>
</dbReference>
<sequence length="119" mass="13464">MKTKIREIVQGIKKKHVNDPTVSTDKDLIAELLLSDISGAIEALNELDLDTLEWISSRFEAISYQLQNKEWIECLKNLLIKFPDSQILKEDIHDAVEAYYGDEGGSTQSCPKQINSLTL</sequence>
<protein>
    <submittedName>
        <fullName evidence="1">Uncharacterized protein</fullName>
    </submittedName>
</protein>
<name>A0A0N0ZVG8_CHRID</name>
<reference evidence="2" key="2">
    <citation type="submission" date="2015-09" db="EMBL/GenBank/DDBJ databases">
        <title>Draft genome sequence of a multidrug-resistant Chryseobacterium indologenes isolate from Malaysia.</title>
        <authorList>
            <person name="Yu C.Y."/>
            <person name="Ang G.Y."/>
            <person name="Chan K.-G."/>
        </authorList>
    </citation>
    <scope>NUCLEOTIDE SEQUENCE [LARGE SCALE GENOMIC DNA]</scope>
    <source>
        <strain evidence="2">CI_885</strain>
    </source>
</reference>
<proteinExistence type="predicted"/>
<comment type="caution">
    <text evidence="1">The sequence shown here is derived from an EMBL/GenBank/DDBJ whole genome shotgun (WGS) entry which is preliminary data.</text>
</comment>
<reference evidence="1 2" key="1">
    <citation type="journal article" date="2015" name="Genom Data">
        <title>Draft genome sequence of a multidrug-resistant Chryseobacterium indologenes isolate from Malaysia.</title>
        <authorList>
            <person name="Yu C.Y."/>
            <person name="Ang G.Y."/>
            <person name="Cheng H.J."/>
            <person name="Cheong Y.M."/>
            <person name="Yin W.F."/>
            <person name="Chan K.G."/>
        </authorList>
    </citation>
    <scope>NUCLEOTIDE SEQUENCE [LARGE SCALE GENOMIC DNA]</scope>
    <source>
        <strain evidence="1 2">CI_885</strain>
    </source>
</reference>